<name>A0ABD3FYS3_9STRA</name>
<sequence length="101" mass="11398">METWNCFAAMDRHPQNLRLKTLVWSAETVWLVEVTVSPWHEAAVWFCSRVLDRQLDRLLAFTGSMTLNTPTQPAYEADSSFGPSRSIPGIQVPPGMAYRTG</sequence>
<comment type="caution">
    <text evidence="2">The sequence shown here is derived from an EMBL/GenBank/DDBJ whole genome shotgun (WGS) entry which is preliminary data.</text>
</comment>
<keyword evidence="3" id="KW-1185">Reference proteome</keyword>
<feature type="region of interest" description="Disordered" evidence="1">
    <location>
        <begin position="72"/>
        <end position="101"/>
    </location>
</feature>
<evidence type="ECO:0000313" key="2">
    <source>
        <dbReference type="EMBL" id="KAL3671938.1"/>
    </source>
</evidence>
<proteinExistence type="predicted"/>
<gene>
    <name evidence="2" type="ORF">V7S43_002605</name>
</gene>
<dbReference type="AlphaFoldDB" id="A0ABD3FYS3"/>
<evidence type="ECO:0000256" key="1">
    <source>
        <dbReference type="SAM" id="MobiDB-lite"/>
    </source>
</evidence>
<evidence type="ECO:0000313" key="3">
    <source>
        <dbReference type="Proteomes" id="UP001632037"/>
    </source>
</evidence>
<protein>
    <submittedName>
        <fullName evidence="2">Uncharacterized protein</fullName>
    </submittedName>
</protein>
<organism evidence="2 3">
    <name type="scientific">Phytophthora oleae</name>
    <dbReference type="NCBI Taxonomy" id="2107226"/>
    <lineage>
        <taxon>Eukaryota</taxon>
        <taxon>Sar</taxon>
        <taxon>Stramenopiles</taxon>
        <taxon>Oomycota</taxon>
        <taxon>Peronosporomycetes</taxon>
        <taxon>Peronosporales</taxon>
        <taxon>Peronosporaceae</taxon>
        <taxon>Phytophthora</taxon>
    </lineage>
</organism>
<accession>A0ABD3FYS3</accession>
<dbReference type="EMBL" id="JBIMZQ010000004">
    <property type="protein sequence ID" value="KAL3671938.1"/>
    <property type="molecule type" value="Genomic_DNA"/>
</dbReference>
<dbReference type="Proteomes" id="UP001632037">
    <property type="component" value="Unassembled WGS sequence"/>
</dbReference>
<reference evidence="2 3" key="1">
    <citation type="submission" date="2024-09" db="EMBL/GenBank/DDBJ databases">
        <title>Genome sequencing and assembly of Phytophthora oleae, isolate VK10A, causative agent of rot of olive drupes.</title>
        <authorList>
            <person name="Conti Taguali S."/>
            <person name="Riolo M."/>
            <person name="La Spada F."/>
            <person name="Cacciola S.O."/>
            <person name="Dionisio G."/>
        </authorList>
    </citation>
    <scope>NUCLEOTIDE SEQUENCE [LARGE SCALE GENOMIC DNA]</scope>
    <source>
        <strain evidence="2 3">VK10A</strain>
    </source>
</reference>